<dbReference type="Proteomes" id="UP000239706">
    <property type="component" value="Unassembled WGS sequence"/>
</dbReference>
<dbReference type="RefSeq" id="WP_106064244.1">
    <property type="nucleotide sequence ID" value="NZ_PVXO01000058.1"/>
</dbReference>
<keyword evidence="2" id="KW-1185">Reference proteome</keyword>
<evidence type="ECO:0000313" key="1">
    <source>
        <dbReference type="EMBL" id="PRR77795.1"/>
    </source>
</evidence>
<dbReference type="OrthoDB" id="9810361at2"/>
<dbReference type="AlphaFoldDB" id="A0A2T0B1T6"/>
<proteinExistence type="predicted"/>
<gene>
    <name evidence="1" type="ORF">CLLI_21830</name>
</gene>
<evidence type="ECO:0000313" key="2">
    <source>
        <dbReference type="Proteomes" id="UP000239706"/>
    </source>
</evidence>
<evidence type="ECO:0008006" key="3">
    <source>
        <dbReference type="Google" id="ProtNLM"/>
    </source>
</evidence>
<comment type="caution">
    <text evidence="1">The sequence shown here is derived from an EMBL/GenBank/DDBJ whole genome shotgun (WGS) entry which is preliminary data.</text>
</comment>
<name>A0A2T0B1T6_9CLOT</name>
<protein>
    <recommendedName>
        <fullName evidence="3">Flagellin N-methylase</fullName>
    </recommendedName>
</protein>
<organism evidence="1 2">
    <name type="scientific">Clostridium liquoris</name>
    <dbReference type="NCBI Taxonomy" id="1289519"/>
    <lineage>
        <taxon>Bacteria</taxon>
        <taxon>Bacillati</taxon>
        <taxon>Bacillota</taxon>
        <taxon>Clostridia</taxon>
        <taxon>Eubacteriales</taxon>
        <taxon>Clostridiaceae</taxon>
        <taxon>Clostridium</taxon>
    </lineage>
</organism>
<reference evidence="1 2" key="1">
    <citation type="submission" date="2018-03" db="EMBL/GenBank/DDBJ databases">
        <title>Genome sequence of Clostridium liquoris DSM 100320.</title>
        <authorList>
            <person name="Poehlein A."/>
            <person name="Daniel R."/>
        </authorList>
    </citation>
    <scope>NUCLEOTIDE SEQUENCE [LARGE SCALE GENOMIC DNA]</scope>
    <source>
        <strain evidence="1 2">DSM 100320</strain>
    </source>
</reference>
<dbReference type="EMBL" id="PVXO01000058">
    <property type="protein sequence ID" value="PRR77795.1"/>
    <property type="molecule type" value="Genomic_DNA"/>
</dbReference>
<sequence>MGKEKFKSLGKNYLGVDMVYNETKTNKIYDEISNLLLKEIAVGDLGVSKGKYLLKKIYELYDEGNKEFEQYASCKKGCSHCCCLYVDCTAVEAELIREYVENNFTEEEKDVFKDKIDKILPLLPTSSEINENSAHALNYLKEKIPCAFLCEEGTCLIYPVRTFNCRKFLTITPNEECANGTHVVKLNPSINNIGMYSISMLSMNITRYKKLSVPNGSEFKALYKGIPSWFKDGFKEIYRNKE</sequence>
<accession>A0A2T0B1T6</accession>